<dbReference type="EMBL" id="JACCHL010000001">
    <property type="protein sequence ID" value="NYH51139.1"/>
    <property type="molecule type" value="Genomic_DNA"/>
</dbReference>
<name>A0A1V3C2F9_9ACTN</name>
<dbReference type="Proteomes" id="UP000584931">
    <property type="component" value="Unassembled WGS sequence"/>
</dbReference>
<dbReference type="OrthoDB" id="6161020at2"/>
<organism evidence="2 3">
    <name type="scientific">Nocardiopsis sinuspersici</name>
    <dbReference type="NCBI Taxonomy" id="501010"/>
    <lineage>
        <taxon>Bacteria</taxon>
        <taxon>Bacillati</taxon>
        <taxon>Actinomycetota</taxon>
        <taxon>Actinomycetes</taxon>
        <taxon>Streptosporangiales</taxon>
        <taxon>Nocardiopsidaceae</taxon>
        <taxon>Nocardiopsis</taxon>
    </lineage>
</organism>
<dbReference type="EMBL" id="MCOK01000001">
    <property type="protein sequence ID" value="OOC54915.1"/>
    <property type="molecule type" value="Genomic_DNA"/>
</dbReference>
<evidence type="ECO:0000313" key="4">
    <source>
        <dbReference type="Proteomes" id="UP000584931"/>
    </source>
</evidence>
<dbReference type="Proteomes" id="UP000189004">
    <property type="component" value="Unassembled WGS sequence"/>
</dbReference>
<proteinExistence type="predicted"/>
<protein>
    <recommendedName>
        <fullName evidence="5">DUF2795 domain-containing protein</fullName>
    </recommendedName>
</protein>
<dbReference type="AlphaFoldDB" id="A0A1V3C2F9"/>
<gene>
    <name evidence="1" type="ORF">HNR06_000728</name>
    <name evidence="2" type="ORF">NOSIN_14830</name>
</gene>
<sequence length="62" mass="6577">MASINPIELQKALKGADYPASRDDLASLAKNNGAGSDLVERISNAKTERFDGPDDVQKAVFG</sequence>
<evidence type="ECO:0000313" key="2">
    <source>
        <dbReference type="EMBL" id="OOC54915.1"/>
    </source>
</evidence>
<accession>A0A1V3C2F9</accession>
<dbReference type="STRING" id="501010.NOSIN_14830"/>
<reference evidence="2" key="1">
    <citation type="submission" date="2016-08" db="EMBL/GenBank/DDBJ databases">
        <authorList>
            <person name="Seilhamer J.J."/>
        </authorList>
    </citation>
    <scope>NUCLEOTIDE SEQUENCE [LARGE SCALE GENOMIC DNA]</scope>
    <source>
        <strain evidence="2">UTMC102</strain>
    </source>
</reference>
<dbReference type="InterPro" id="IPR021527">
    <property type="entry name" value="DUF2795"/>
</dbReference>
<accession>A0A7Z0BJ92</accession>
<comment type="caution">
    <text evidence="2">The sequence shown here is derived from an EMBL/GenBank/DDBJ whole genome shotgun (WGS) entry which is preliminary data.</text>
</comment>
<evidence type="ECO:0000313" key="1">
    <source>
        <dbReference type="EMBL" id="NYH51139.1"/>
    </source>
</evidence>
<keyword evidence="3" id="KW-1185">Reference proteome</keyword>
<evidence type="ECO:0008006" key="5">
    <source>
        <dbReference type="Google" id="ProtNLM"/>
    </source>
</evidence>
<evidence type="ECO:0000313" key="3">
    <source>
        <dbReference type="Proteomes" id="UP000189004"/>
    </source>
</evidence>
<dbReference type="RefSeq" id="WP_077691336.1">
    <property type="nucleotide sequence ID" value="NZ_JACCHL010000001.1"/>
</dbReference>
<dbReference type="Pfam" id="PF11387">
    <property type="entry name" value="DUF2795"/>
    <property type="match status" value="1"/>
</dbReference>
<reference evidence="1 4" key="3">
    <citation type="submission" date="2020-07" db="EMBL/GenBank/DDBJ databases">
        <title>Sequencing the genomes of 1000 actinobacteria strains.</title>
        <authorList>
            <person name="Klenk H.-P."/>
        </authorList>
    </citation>
    <scope>NUCLEOTIDE SEQUENCE [LARGE SCALE GENOMIC DNA]</scope>
    <source>
        <strain evidence="1 4">DSM 45278</strain>
    </source>
</reference>
<reference evidence="3" key="2">
    <citation type="submission" date="2016-08" db="EMBL/GenBank/DDBJ databases">
        <authorList>
            <person name="Tokovenko B."/>
            <person name="Kalinowski J."/>
        </authorList>
    </citation>
    <scope>NUCLEOTIDE SEQUENCE [LARGE SCALE GENOMIC DNA]</scope>
    <source>
        <strain evidence="3">UTMC102</strain>
    </source>
</reference>